<dbReference type="InterPro" id="IPR010982">
    <property type="entry name" value="Lambda_DNA-bd_dom_sf"/>
</dbReference>
<keyword evidence="6" id="KW-1185">Reference proteome</keyword>
<evidence type="ECO:0000313" key="6">
    <source>
        <dbReference type="Proteomes" id="UP000254329"/>
    </source>
</evidence>
<evidence type="ECO:0000256" key="3">
    <source>
        <dbReference type="ARBA" id="ARBA00023163"/>
    </source>
</evidence>
<evidence type="ECO:0000256" key="2">
    <source>
        <dbReference type="ARBA" id="ARBA00023125"/>
    </source>
</evidence>
<reference evidence="5 6" key="1">
    <citation type="submission" date="2018-06" db="EMBL/GenBank/DDBJ databases">
        <authorList>
            <consortium name="Pathogen Informatics"/>
            <person name="Doyle S."/>
        </authorList>
    </citation>
    <scope>NUCLEOTIDE SEQUENCE [LARGE SCALE GENOMIC DNA]</scope>
    <source>
        <strain evidence="5 6">NCTC1659</strain>
    </source>
</reference>
<dbReference type="SUPFAM" id="SSF47413">
    <property type="entry name" value="lambda repressor-like DNA-binding domains"/>
    <property type="match status" value="1"/>
</dbReference>
<dbReference type="InterPro" id="IPR001387">
    <property type="entry name" value="Cro/C1-type_HTH"/>
</dbReference>
<evidence type="ECO:0000259" key="4">
    <source>
        <dbReference type="PROSITE" id="PS50943"/>
    </source>
</evidence>
<dbReference type="STRING" id="733.B0186_07265"/>
<proteinExistence type="predicted"/>
<evidence type="ECO:0000313" key="5">
    <source>
        <dbReference type="EMBL" id="STO59031.1"/>
    </source>
</evidence>
<keyword evidence="3" id="KW-0804">Transcription</keyword>
<dbReference type="SMART" id="SM00530">
    <property type="entry name" value="HTH_XRE"/>
    <property type="match status" value="1"/>
</dbReference>
<sequence length="104" mass="11617">MSKYQSDIAQVVHQTVAELYDGGFVNKQTMREFDKACLTPITPLSPDEIRQVRENAQISQTVFAHYLNISKNLLSDWERGIKKPSGAALKLLTLAKNKGIDVIA</sequence>
<protein>
    <submittedName>
        <fullName evidence="5">XRE family transcriptional regulator</fullName>
    </submittedName>
</protein>
<dbReference type="RefSeq" id="WP_078218709.1">
    <property type="nucleotide sequence ID" value="NZ_MUXZ01000019.1"/>
</dbReference>
<feature type="domain" description="HTH cro/C1-type" evidence="4">
    <location>
        <begin position="49"/>
        <end position="92"/>
    </location>
</feature>
<dbReference type="PROSITE" id="PS50943">
    <property type="entry name" value="HTH_CROC1"/>
    <property type="match status" value="1"/>
</dbReference>
<organism evidence="5 6">
    <name type="scientific">Canicola haemoglobinophilus</name>
    <dbReference type="NCBI Taxonomy" id="733"/>
    <lineage>
        <taxon>Bacteria</taxon>
        <taxon>Pseudomonadati</taxon>
        <taxon>Pseudomonadota</taxon>
        <taxon>Gammaproteobacteria</taxon>
        <taxon>Pasteurellales</taxon>
        <taxon>Pasteurellaceae</taxon>
        <taxon>Canicola</taxon>
    </lineage>
</organism>
<dbReference type="CDD" id="cd00093">
    <property type="entry name" value="HTH_XRE"/>
    <property type="match status" value="1"/>
</dbReference>
<dbReference type="InterPro" id="IPR052359">
    <property type="entry name" value="HTH-type_reg/antitoxin"/>
</dbReference>
<keyword evidence="1" id="KW-0805">Transcription regulation</keyword>
<name>A0A1V4B0G3_9PAST</name>
<dbReference type="EMBL" id="UGHF01000001">
    <property type="protein sequence ID" value="STO59031.1"/>
    <property type="molecule type" value="Genomic_DNA"/>
</dbReference>
<dbReference type="Proteomes" id="UP000254329">
    <property type="component" value="Unassembled WGS sequence"/>
</dbReference>
<dbReference type="AlphaFoldDB" id="A0A1V4B0G3"/>
<dbReference type="PANTHER" id="PTHR36511:SF3">
    <property type="entry name" value="ANTITOXIN HIGA-2"/>
    <property type="match status" value="1"/>
</dbReference>
<dbReference type="Gene3D" id="1.10.260.40">
    <property type="entry name" value="lambda repressor-like DNA-binding domains"/>
    <property type="match status" value="1"/>
</dbReference>
<evidence type="ECO:0000256" key="1">
    <source>
        <dbReference type="ARBA" id="ARBA00023015"/>
    </source>
</evidence>
<dbReference type="PANTHER" id="PTHR36511">
    <property type="entry name" value="MERR FAMILY BACTERIAL REGULATORY PROTEIN"/>
    <property type="match status" value="1"/>
</dbReference>
<keyword evidence="2" id="KW-0238">DNA-binding</keyword>
<accession>A0A1V4B0G3</accession>
<gene>
    <name evidence="5" type="ORF">NCTC1659_00254</name>
</gene>
<dbReference type="Pfam" id="PF01381">
    <property type="entry name" value="HTH_3"/>
    <property type="match status" value="1"/>
</dbReference>
<dbReference type="GO" id="GO:0003677">
    <property type="term" value="F:DNA binding"/>
    <property type="evidence" value="ECO:0007669"/>
    <property type="project" value="UniProtKB-KW"/>
</dbReference>